<dbReference type="InterPro" id="IPR007312">
    <property type="entry name" value="Phosphoesterase"/>
</dbReference>
<feature type="region of interest" description="Disordered" evidence="2">
    <location>
        <begin position="21"/>
        <end position="49"/>
    </location>
</feature>
<dbReference type="RefSeq" id="WP_271998228.1">
    <property type="nucleotide sequence ID" value="NZ_JAQNDN010000005.1"/>
</dbReference>
<keyword evidence="1" id="KW-0378">Hydrolase</keyword>
<evidence type="ECO:0000256" key="2">
    <source>
        <dbReference type="SAM" id="MobiDB-lite"/>
    </source>
</evidence>
<dbReference type="Pfam" id="PF04185">
    <property type="entry name" value="Phosphoesterase"/>
    <property type="match status" value="1"/>
</dbReference>
<protein>
    <submittedName>
        <fullName evidence="4">Alkaline phosphatase family protein</fullName>
    </submittedName>
</protein>
<evidence type="ECO:0000313" key="5">
    <source>
        <dbReference type="Proteomes" id="UP001217838"/>
    </source>
</evidence>
<dbReference type="PANTHER" id="PTHR31956">
    <property type="entry name" value="NON-SPECIFIC PHOSPHOLIPASE C4-RELATED"/>
    <property type="match status" value="1"/>
</dbReference>
<evidence type="ECO:0000256" key="3">
    <source>
        <dbReference type="SAM" id="SignalP"/>
    </source>
</evidence>
<dbReference type="EMBL" id="JAQNDN010000005">
    <property type="protein sequence ID" value="MDC0668749.1"/>
    <property type="molecule type" value="Genomic_DNA"/>
</dbReference>
<evidence type="ECO:0000313" key="4">
    <source>
        <dbReference type="EMBL" id="MDC0668749.1"/>
    </source>
</evidence>
<feature type="chain" id="PRO_5045882426" evidence="3">
    <location>
        <begin position="22"/>
        <end position="475"/>
    </location>
</feature>
<feature type="compositionally biased region" description="Low complexity" evidence="2">
    <location>
        <begin position="22"/>
        <end position="31"/>
    </location>
</feature>
<feature type="signal peptide" evidence="3">
    <location>
        <begin position="1"/>
        <end position="21"/>
    </location>
</feature>
<evidence type="ECO:0000256" key="1">
    <source>
        <dbReference type="ARBA" id="ARBA00022801"/>
    </source>
</evidence>
<accession>A0ABT5B3S4</accession>
<dbReference type="Gene3D" id="3.40.720.10">
    <property type="entry name" value="Alkaline Phosphatase, subunit A"/>
    <property type="match status" value="2"/>
</dbReference>
<name>A0ABT5B3S4_9BACT</name>
<comment type="caution">
    <text evidence="4">The sequence shown here is derived from an EMBL/GenBank/DDBJ whole genome shotgun (WGS) entry which is preliminary data.</text>
</comment>
<dbReference type="InterPro" id="IPR017850">
    <property type="entry name" value="Alkaline_phosphatase_core_sf"/>
</dbReference>
<dbReference type="PANTHER" id="PTHR31956:SF1">
    <property type="entry name" value="NON-SPECIFIC PHOSPHOLIPASE C1"/>
    <property type="match status" value="1"/>
</dbReference>
<dbReference type="PROSITE" id="PS51257">
    <property type="entry name" value="PROKAR_LIPOPROTEIN"/>
    <property type="match status" value="1"/>
</dbReference>
<gene>
    <name evidence="4" type="ORF">POL58_13425</name>
</gene>
<keyword evidence="5" id="KW-1185">Reference proteome</keyword>
<reference evidence="4 5" key="1">
    <citation type="submission" date="2022-11" db="EMBL/GenBank/DDBJ databases">
        <title>Minimal conservation of predation-associated metabolite biosynthetic gene clusters underscores biosynthetic potential of Myxococcota including descriptions for ten novel species: Archangium lansinium sp. nov., Myxococcus landrumus sp. nov., Nannocystis bai.</title>
        <authorList>
            <person name="Ahearne A."/>
            <person name="Stevens C."/>
            <person name="Dowd S."/>
        </authorList>
    </citation>
    <scope>NUCLEOTIDE SEQUENCE [LARGE SCALE GENOMIC DNA]</scope>
    <source>
        <strain evidence="4 5">NCELM</strain>
    </source>
</reference>
<dbReference type="CDD" id="cd16013">
    <property type="entry name" value="AcpA"/>
    <property type="match status" value="1"/>
</dbReference>
<keyword evidence="3" id="KW-0732">Signal</keyword>
<dbReference type="Proteomes" id="UP001217838">
    <property type="component" value="Unassembled WGS sequence"/>
</dbReference>
<organism evidence="4 5">
    <name type="scientific">Nannocystis radixulma</name>
    <dbReference type="NCBI Taxonomy" id="2995305"/>
    <lineage>
        <taxon>Bacteria</taxon>
        <taxon>Pseudomonadati</taxon>
        <taxon>Myxococcota</taxon>
        <taxon>Polyangia</taxon>
        <taxon>Nannocystales</taxon>
        <taxon>Nannocystaceae</taxon>
        <taxon>Nannocystis</taxon>
    </lineage>
</organism>
<sequence length="475" mass="51834">MARRASIGALLVMASCGGAPGAGEATAGETEMNWDRPVTPPGDAEAKANRNSCTYEAGALPAETQGKSYPSGDQIPIEHIVVLMQENRSFDHYFQMLPKRGQPEADVAPANFTNPGPEGAPVAIYHQTQPCFASTDHSWDATHEQINGGKMDGFVTSNEGKGDDVIDETLKGERALGYYDDTDLPFYYWLASEFALADRYFAAVPGPTWPNRMYLYAGSSYGRTVNVNFKPDATIFDHLVTRGVTFKVYFSDTGGLGDFLTGLLPDPETQRKPIAEYFSDAKAGQLPAVSFVNATFDAPESMATWEHPPSVPQLGQQFAAEVISALLTSPNWSSSALFLAYDEHGGLFDHVAPPRACPPDAHTPELQPYDRPGKFDQLGVRVPMMVISPFAKKHYVSHEVYDHTSILRFIEARFVLPALTARDANALAPWDMFDFSAPSFATPPKITLPEVDADAVARCAKLHPEKPGVRHESAQ</sequence>
<proteinExistence type="predicted"/>